<evidence type="ECO:0000256" key="5">
    <source>
        <dbReference type="ARBA" id="ARBA00022840"/>
    </source>
</evidence>
<evidence type="ECO:0000256" key="2">
    <source>
        <dbReference type="ARBA" id="ARBA00013164"/>
    </source>
</evidence>
<feature type="domain" description="Methionyl/Valyl/Leucyl/Isoleucyl-tRNA synthetase anticodon-binding" evidence="9">
    <location>
        <begin position="22"/>
        <end position="95"/>
    </location>
</feature>
<keyword evidence="7" id="KW-0030">Aminoacyl-tRNA synthetase</keyword>
<dbReference type="GO" id="GO:0005524">
    <property type="term" value="F:ATP binding"/>
    <property type="evidence" value="ECO:0007669"/>
    <property type="project" value="UniProtKB-KW"/>
</dbReference>
<evidence type="ECO:0000256" key="6">
    <source>
        <dbReference type="ARBA" id="ARBA00022917"/>
    </source>
</evidence>
<dbReference type="InterPro" id="IPR009080">
    <property type="entry name" value="tRNAsynth_Ia_anticodon-bd"/>
</dbReference>
<evidence type="ECO:0000259" key="9">
    <source>
        <dbReference type="Pfam" id="PF08264"/>
    </source>
</evidence>
<dbReference type="PANTHER" id="PTHR43740:SF2">
    <property type="entry name" value="LEUCINE--TRNA LIGASE, MITOCHONDRIAL"/>
    <property type="match status" value="1"/>
</dbReference>
<comment type="similarity">
    <text evidence="1">Belongs to the class-I aminoacyl-tRNA synthetase family.</text>
</comment>
<gene>
    <name evidence="10" type="ORF">S12H4_31978</name>
</gene>
<feature type="non-terminal residue" evidence="10">
    <location>
        <position position="128"/>
    </location>
</feature>
<dbReference type="GO" id="GO:0004823">
    <property type="term" value="F:leucine-tRNA ligase activity"/>
    <property type="evidence" value="ECO:0007669"/>
    <property type="project" value="UniProtKB-EC"/>
</dbReference>
<keyword evidence="3" id="KW-0436">Ligase</keyword>
<dbReference type="InterPro" id="IPR013155">
    <property type="entry name" value="M/V/L/I-tRNA-synth_anticd-bd"/>
</dbReference>
<name>X1T8G4_9ZZZZ</name>
<protein>
    <recommendedName>
        <fullName evidence="2">leucine--tRNA ligase</fullName>
        <ecNumber evidence="2">6.1.1.4</ecNumber>
    </recommendedName>
</protein>
<evidence type="ECO:0000256" key="8">
    <source>
        <dbReference type="ARBA" id="ARBA00047469"/>
    </source>
</evidence>
<accession>X1T8G4</accession>
<sequence>MELTNYLAKVKEKRAVSSSDWEESINILLRLMAPTAPHLTEELWQKTGCEYSIHNQSWPQWDEALAKDEEIIIPLQVNGKLRGKMTIPASIAASITETELPQLAKERSKQVAQYLEGKYIKKTIYIPG</sequence>
<dbReference type="GO" id="GO:0006429">
    <property type="term" value="P:leucyl-tRNA aminoacylation"/>
    <property type="evidence" value="ECO:0007669"/>
    <property type="project" value="InterPro"/>
</dbReference>
<keyword evidence="4" id="KW-0547">Nucleotide-binding</keyword>
<evidence type="ECO:0000256" key="1">
    <source>
        <dbReference type="ARBA" id="ARBA00005594"/>
    </source>
</evidence>
<dbReference type="EC" id="6.1.1.4" evidence="2"/>
<reference evidence="10" key="1">
    <citation type="journal article" date="2014" name="Front. Microbiol.">
        <title>High frequency of phylogenetically diverse reductive dehalogenase-homologous genes in deep subseafloor sedimentary metagenomes.</title>
        <authorList>
            <person name="Kawai M."/>
            <person name="Futagami T."/>
            <person name="Toyoda A."/>
            <person name="Takaki Y."/>
            <person name="Nishi S."/>
            <person name="Hori S."/>
            <person name="Arai W."/>
            <person name="Tsubouchi T."/>
            <person name="Morono Y."/>
            <person name="Uchiyama I."/>
            <person name="Ito T."/>
            <person name="Fujiyama A."/>
            <person name="Inagaki F."/>
            <person name="Takami H."/>
        </authorList>
    </citation>
    <scope>NUCLEOTIDE SEQUENCE</scope>
    <source>
        <strain evidence="10">Expedition CK06-06</strain>
    </source>
</reference>
<comment type="caution">
    <text evidence="10">The sequence shown here is derived from an EMBL/GenBank/DDBJ whole genome shotgun (WGS) entry which is preliminary data.</text>
</comment>
<dbReference type="SUPFAM" id="SSF47323">
    <property type="entry name" value="Anticodon-binding domain of a subclass of class I aminoacyl-tRNA synthetases"/>
    <property type="match status" value="1"/>
</dbReference>
<evidence type="ECO:0000256" key="7">
    <source>
        <dbReference type="ARBA" id="ARBA00023146"/>
    </source>
</evidence>
<dbReference type="EMBL" id="BARW01018711">
    <property type="protein sequence ID" value="GAJ01554.1"/>
    <property type="molecule type" value="Genomic_DNA"/>
</dbReference>
<evidence type="ECO:0000313" key="10">
    <source>
        <dbReference type="EMBL" id="GAJ01554.1"/>
    </source>
</evidence>
<dbReference type="GO" id="GO:0005829">
    <property type="term" value="C:cytosol"/>
    <property type="evidence" value="ECO:0007669"/>
    <property type="project" value="TreeGrafter"/>
</dbReference>
<evidence type="ECO:0000256" key="3">
    <source>
        <dbReference type="ARBA" id="ARBA00022598"/>
    </source>
</evidence>
<dbReference type="PANTHER" id="PTHR43740">
    <property type="entry name" value="LEUCYL-TRNA SYNTHETASE"/>
    <property type="match status" value="1"/>
</dbReference>
<comment type="catalytic activity">
    <reaction evidence="8">
        <text>tRNA(Leu) + L-leucine + ATP = L-leucyl-tRNA(Leu) + AMP + diphosphate</text>
        <dbReference type="Rhea" id="RHEA:11688"/>
        <dbReference type="Rhea" id="RHEA-COMP:9613"/>
        <dbReference type="Rhea" id="RHEA-COMP:9622"/>
        <dbReference type="ChEBI" id="CHEBI:30616"/>
        <dbReference type="ChEBI" id="CHEBI:33019"/>
        <dbReference type="ChEBI" id="CHEBI:57427"/>
        <dbReference type="ChEBI" id="CHEBI:78442"/>
        <dbReference type="ChEBI" id="CHEBI:78494"/>
        <dbReference type="ChEBI" id="CHEBI:456215"/>
        <dbReference type="EC" id="6.1.1.4"/>
    </reaction>
</comment>
<evidence type="ECO:0000256" key="4">
    <source>
        <dbReference type="ARBA" id="ARBA00022741"/>
    </source>
</evidence>
<dbReference type="AlphaFoldDB" id="X1T8G4"/>
<keyword evidence="5" id="KW-0067">ATP-binding</keyword>
<organism evidence="10">
    <name type="scientific">marine sediment metagenome</name>
    <dbReference type="NCBI Taxonomy" id="412755"/>
    <lineage>
        <taxon>unclassified sequences</taxon>
        <taxon>metagenomes</taxon>
        <taxon>ecological metagenomes</taxon>
    </lineage>
</organism>
<dbReference type="Gene3D" id="1.10.730.10">
    <property type="entry name" value="Isoleucyl-tRNA Synthetase, Domain 1"/>
    <property type="match status" value="1"/>
</dbReference>
<keyword evidence="6" id="KW-0648">Protein biosynthesis</keyword>
<dbReference type="Pfam" id="PF08264">
    <property type="entry name" value="Anticodon_1"/>
    <property type="match status" value="1"/>
</dbReference>
<proteinExistence type="inferred from homology"/>
<dbReference type="InterPro" id="IPR002302">
    <property type="entry name" value="Leu-tRNA-ligase"/>
</dbReference>